<keyword evidence="3 4" id="KW-0539">Nucleus</keyword>
<dbReference type="PANTHER" id="PTHR46318">
    <property type="entry name" value="UPSTREAM BINDING TRANSCRIPTION FACTOR"/>
    <property type="match status" value="1"/>
</dbReference>
<dbReference type="InterPro" id="IPR051762">
    <property type="entry name" value="UBF1"/>
</dbReference>
<feature type="DNA-binding region" description="HMG box" evidence="4">
    <location>
        <begin position="221"/>
        <end position="287"/>
    </location>
</feature>
<dbReference type="SUPFAM" id="SSF47095">
    <property type="entry name" value="HMG-box"/>
    <property type="match status" value="2"/>
</dbReference>
<dbReference type="InterPro" id="IPR036910">
    <property type="entry name" value="HMG_box_dom_sf"/>
</dbReference>
<accession>A0ABM3XW90</accession>
<reference evidence="8" key="1">
    <citation type="submission" date="2025-08" db="UniProtKB">
        <authorList>
            <consortium name="RefSeq"/>
        </authorList>
    </citation>
    <scope>IDENTIFICATION</scope>
</reference>
<evidence type="ECO:0000259" key="6">
    <source>
        <dbReference type="PROSITE" id="PS50118"/>
    </source>
</evidence>
<gene>
    <name evidence="8" type="primary">LOC132540306</name>
</gene>
<evidence type="ECO:0000256" key="3">
    <source>
        <dbReference type="ARBA" id="ARBA00023242"/>
    </source>
</evidence>
<name>A0ABM3XW90_ERIEU</name>
<dbReference type="PROSITE" id="PS50118">
    <property type="entry name" value="HMG_BOX_2"/>
    <property type="match status" value="2"/>
</dbReference>
<feature type="domain" description="HMG box" evidence="6">
    <location>
        <begin position="221"/>
        <end position="287"/>
    </location>
</feature>
<sequence length="336" mass="39993">MASYETQANWSREDTMELLKRIEDIIPANDKQAFKTTQSKMNWQKIAFKDFSGEMCKCKWLQISYNLVKYRTMRELVLDAKESTEKSYKMVKRKRHPDLPKKPLTAYLRFFKEQRHQYSQMYPKLSNQELTKLLSEKYKELPEQMKLKYIQGFQEDKKEYEEKMAHFKENNAYLFQKSKKRHTGKRRPTKAQEKFLRKAPEVNSSPEHSSTKELRFPGEPQKPPMNAYHKFHMDMWSSRELKGMHFSERMVEVSRRWGRVPQSQREQYHAEAEELQRQYWVSLDLWLRSLSPEEYAAYKESSCGKGKPRGLKGGPPPKIPPPDLQPPAARTPEEGL</sequence>
<dbReference type="CDD" id="cd22003">
    <property type="entry name" value="HMG-box_UBF1_rpt6-like"/>
    <property type="match status" value="1"/>
</dbReference>
<dbReference type="PANTHER" id="PTHR46318:SF1">
    <property type="entry name" value="UPSTREAM-BINDING FACTOR 1-LIKE PROTEIN 1-RELATED"/>
    <property type="match status" value="1"/>
</dbReference>
<feature type="region of interest" description="Disordered" evidence="5">
    <location>
        <begin position="178"/>
        <end position="224"/>
    </location>
</feature>
<dbReference type="InterPro" id="IPR009071">
    <property type="entry name" value="HMG_box_dom"/>
</dbReference>
<evidence type="ECO:0000313" key="8">
    <source>
        <dbReference type="RefSeq" id="XP_060053085.1"/>
    </source>
</evidence>
<evidence type="ECO:0000256" key="5">
    <source>
        <dbReference type="SAM" id="MobiDB-lite"/>
    </source>
</evidence>
<feature type="compositionally biased region" description="Pro residues" evidence="5">
    <location>
        <begin position="314"/>
        <end position="325"/>
    </location>
</feature>
<feature type="DNA-binding region" description="HMG box" evidence="4">
    <location>
        <begin position="100"/>
        <end position="168"/>
    </location>
</feature>
<dbReference type="RefSeq" id="XP_060053085.1">
    <property type="nucleotide sequence ID" value="XM_060197102.1"/>
</dbReference>
<dbReference type="SMART" id="SM00398">
    <property type="entry name" value="HMG"/>
    <property type="match status" value="2"/>
</dbReference>
<dbReference type="GeneID" id="132540306"/>
<proteinExistence type="predicted"/>
<protein>
    <submittedName>
        <fullName evidence="8">Upstream-binding factor 1-like protein 1</fullName>
    </submittedName>
</protein>
<evidence type="ECO:0000256" key="1">
    <source>
        <dbReference type="ARBA" id="ARBA00004123"/>
    </source>
</evidence>
<feature type="region of interest" description="Disordered" evidence="5">
    <location>
        <begin position="300"/>
        <end position="336"/>
    </location>
</feature>
<evidence type="ECO:0000256" key="2">
    <source>
        <dbReference type="ARBA" id="ARBA00023125"/>
    </source>
</evidence>
<organism evidence="7 8">
    <name type="scientific">Erinaceus europaeus</name>
    <name type="common">Western European hedgehog</name>
    <dbReference type="NCBI Taxonomy" id="9365"/>
    <lineage>
        <taxon>Eukaryota</taxon>
        <taxon>Metazoa</taxon>
        <taxon>Chordata</taxon>
        <taxon>Craniata</taxon>
        <taxon>Vertebrata</taxon>
        <taxon>Euteleostomi</taxon>
        <taxon>Mammalia</taxon>
        <taxon>Eutheria</taxon>
        <taxon>Laurasiatheria</taxon>
        <taxon>Eulipotyphla</taxon>
        <taxon>Erinaceidae</taxon>
        <taxon>Erinaceinae</taxon>
        <taxon>Erinaceus</taxon>
    </lineage>
</organism>
<dbReference type="Proteomes" id="UP001652624">
    <property type="component" value="Chromosome 9"/>
</dbReference>
<keyword evidence="2 4" id="KW-0238">DNA-binding</keyword>
<dbReference type="Gene3D" id="1.10.30.10">
    <property type="entry name" value="High mobility group box domain"/>
    <property type="match status" value="2"/>
</dbReference>
<evidence type="ECO:0000313" key="7">
    <source>
        <dbReference type="Proteomes" id="UP001652624"/>
    </source>
</evidence>
<feature type="domain" description="HMG box" evidence="6">
    <location>
        <begin position="100"/>
        <end position="168"/>
    </location>
</feature>
<feature type="compositionally biased region" description="Basic residues" evidence="5">
    <location>
        <begin position="178"/>
        <end position="189"/>
    </location>
</feature>
<feature type="compositionally biased region" description="Basic and acidic residues" evidence="5">
    <location>
        <begin position="190"/>
        <end position="200"/>
    </location>
</feature>
<dbReference type="Pfam" id="PF00505">
    <property type="entry name" value="HMG_box"/>
    <property type="match status" value="1"/>
</dbReference>
<keyword evidence="7" id="KW-1185">Reference proteome</keyword>
<evidence type="ECO:0000256" key="4">
    <source>
        <dbReference type="PROSITE-ProRule" id="PRU00267"/>
    </source>
</evidence>
<comment type="subcellular location">
    <subcellularLocation>
        <location evidence="1">Nucleus</location>
    </subcellularLocation>
</comment>
<dbReference type="CDD" id="cd21998">
    <property type="entry name" value="HMG-box_UBF1_rpt1-like"/>
    <property type="match status" value="1"/>
</dbReference>